<comment type="caution">
    <text evidence="1">The sequence shown here is derived from an EMBL/GenBank/DDBJ whole genome shotgun (WGS) entry which is preliminary data.</text>
</comment>
<gene>
    <name evidence="1" type="ORF">OKA05_28945</name>
</gene>
<dbReference type="EMBL" id="JAPDDT010000031">
    <property type="protein sequence ID" value="MCW1926615.1"/>
    <property type="molecule type" value="Genomic_DNA"/>
</dbReference>
<accession>A0ABT3GT22</accession>
<protein>
    <submittedName>
        <fullName evidence="1">Uncharacterized protein</fullName>
    </submittedName>
</protein>
<proteinExistence type="predicted"/>
<dbReference type="RefSeq" id="WP_264490723.1">
    <property type="nucleotide sequence ID" value="NZ_JAPDDT010000031.1"/>
</dbReference>
<sequence>MVAKQATPKKVAGVKRLEVGGQIRNKADVASIRAWINGQSVPVAIKGKKWKGSVSVEEILPYLTPGSKTAELSVLAEDSEGNTTATVVAIRVPKKL</sequence>
<evidence type="ECO:0000313" key="2">
    <source>
        <dbReference type="Proteomes" id="UP001320876"/>
    </source>
</evidence>
<name>A0ABT3GT22_9BACT</name>
<evidence type="ECO:0000313" key="1">
    <source>
        <dbReference type="EMBL" id="MCW1926615.1"/>
    </source>
</evidence>
<keyword evidence="2" id="KW-1185">Reference proteome</keyword>
<dbReference type="Proteomes" id="UP001320876">
    <property type="component" value="Unassembled WGS sequence"/>
</dbReference>
<organism evidence="1 2">
    <name type="scientific">Luteolibacter arcticus</name>
    <dbReference type="NCBI Taxonomy" id="1581411"/>
    <lineage>
        <taxon>Bacteria</taxon>
        <taxon>Pseudomonadati</taxon>
        <taxon>Verrucomicrobiota</taxon>
        <taxon>Verrucomicrobiia</taxon>
        <taxon>Verrucomicrobiales</taxon>
        <taxon>Verrucomicrobiaceae</taxon>
        <taxon>Luteolibacter</taxon>
    </lineage>
</organism>
<reference evidence="1 2" key="1">
    <citation type="submission" date="2022-10" db="EMBL/GenBank/DDBJ databases">
        <title>Luteolibacter arcticus strain CCTCC AB 2014275, whole genome shotgun sequencing project.</title>
        <authorList>
            <person name="Zhao G."/>
            <person name="Shen L."/>
        </authorList>
    </citation>
    <scope>NUCLEOTIDE SEQUENCE [LARGE SCALE GENOMIC DNA]</scope>
    <source>
        <strain evidence="1 2">CCTCC AB 2014275</strain>
    </source>
</reference>